<evidence type="ECO:0000313" key="2">
    <source>
        <dbReference type="Proteomes" id="UP000535182"/>
    </source>
</evidence>
<dbReference type="AlphaFoldDB" id="A0A9X0QCB1"/>
<reference evidence="1 2" key="1">
    <citation type="submission" date="2020-08" db="EMBL/GenBank/DDBJ databases">
        <title>Genomic Encyclopedia of Type Strains, Phase IV (KMG-V): Genome sequencing to study the core and pangenomes of soil and plant-associated prokaryotes.</title>
        <authorList>
            <person name="Whitman W."/>
        </authorList>
    </citation>
    <scope>NUCLEOTIDE SEQUENCE [LARGE SCALE GENOMIC DNA]</scope>
    <source>
        <strain evidence="1 2">X5P2</strain>
    </source>
</reference>
<name>A0A9X0QCB1_9BACT</name>
<organism evidence="1 2">
    <name type="scientific">Tunturiibacter gelidiferens</name>
    <dbReference type="NCBI Taxonomy" id="3069689"/>
    <lineage>
        <taxon>Bacteria</taxon>
        <taxon>Pseudomonadati</taxon>
        <taxon>Acidobacteriota</taxon>
        <taxon>Terriglobia</taxon>
        <taxon>Terriglobales</taxon>
        <taxon>Acidobacteriaceae</taxon>
        <taxon>Tunturiibacter</taxon>
    </lineage>
</organism>
<dbReference type="Proteomes" id="UP000535182">
    <property type="component" value="Unassembled WGS sequence"/>
</dbReference>
<gene>
    <name evidence="1" type="ORF">HDF14_001239</name>
</gene>
<accession>A0A9X0QCB1</accession>
<sequence length="200" mass="21791">MIGDAAQYQELMTLYASYSDGELVALARGISDLTEMAQEALRAEISKRGLKVSAAPERSEARVLSEDDLADLRAFAALAPAECVFEYEDGQGASAASLALREAGIDSVVLQQDGSRMDVRGTRVVVAPEDAEEAAMVLSQPLAERFRREVEESVPEEFAVPKCPKCGGNETLLEAVEPANQWHCDDCGHDWLEEDLSQER</sequence>
<evidence type="ECO:0000313" key="1">
    <source>
        <dbReference type="EMBL" id="MBB5327634.1"/>
    </source>
</evidence>
<keyword evidence="2" id="KW-1185">Reference proteome</keyword>
<dbReference type="EMBL" id="JACHEB010000002">
    <property type="protein sequence ID" value="MBB5327634.1"/>
    <property type="molecule type" value="Genomic_DNA"/>
</dbReference>
<comment type="caution">
    <text evidence="1">The sequence shown here is derived from an EMBL/GenBank/DDBJ whole genome shotgun (WGS) entry which is preliminary data.</text>
</comment>
<proteinExistence type="predicted"/>
<dbReference type="RefSeq" id="WP_183974461.1">
    <property type="nucleotide sequence ID" value="NZ_JACHEB010000002.1"/>
</dbReference>
<protein>
    <submittedName>
        <fullName evidence="1">RNA-binding Zn-ribbon protein involved in translation (DUF1610 family)</fullName>
    </submittedName>
</protein>